<name>A0A9P1CL00_9DINO</name>
<proteinExistence type="predicted"/>
<protein>
    <submittedName>
        <fullName evidence="4">OTU domain-containing protein</fullName>
    </submittedName>
</protein>
<dbReference type="Proteomes" id="UP001152797">
    <property type="component" value="Unassembled WGS sequence"/>
</dbReference>
<dbReference type="EMBL" id="CAMXCT010001765">
    <property type="protein sequence ID" value="CAI3992833.1"/>
    <property type="molecule type" value="Genomic_DNA"/>
</dbReference>
<gene>
    <name evidence="2" type="ORF">C1SCF055_LOCUS19629</name>
</gene>
<feature type="region of interest" description="Disordered" evidence="1">
    <location>
        <begin position="894"/>
        <end position="936"/>
    </location>
</feature>
<evidence type="ECO:0000256" key="1">
    <source>
        <dbReference type="SAM" id="MobiDB-lite"/>
    </source>
</evidence>
<evidence type="ECO:0000313" key="4">
    <source>
        <dbReference type="EMBL" id="CAL4780145.1"/>
    </source>
</evidence>
<organism evidence="2">
    <name type="scientific">Cladocopium goreaui</name>
    <dbReference type="NCBI Taxonomy" id="2562237"/>
    <lineage>
        <taxon>Eukaryota</taxon>
        <taxon>Sar</taxon>
        <taxon>Alveolata</taxon>
        <taxon>Dinophyceae</taxon>
        <taxon>Suessiales</taxon>
        <taxon>Symbiodiniaceae</taxon>
        <taxon>Cladocopium</taxon>
    </lineage>
</organism>
<sequence length="1494" mass="170504">MDDRTVVTECTADLEIAVNAWNQFSLDFHLLENMSKLQQADLDKECKTLEVLGTVIGKPAKWGFGTYPKHQQRIEKAKKWMRRVALLPFGWKGRLRDIAVFCKSAMVYGWISGLPTKERRSAYNILIWKVLRHFRFAPVPLRSLVGSCHVDFEKANLLRQLHVLAHRNKELLKYNLGCRTNLDQMVHDGLEEFGWFLDQDNAWQHQYFDFKFNEHEWIKGDKHIDGRRIAFAIGSVQSPYNAAENHYKPGTECHVCGTKQWTFSLPPLAAGSDGTDEFHDKVVSVVHSETNSFFSMPNFIKGWVLEAEQAEWDREDFVQWLHTFENDENNFLPPIDATWVSTSDINAEISDLGLLQEETEKRREPGDQKDHEVVNAADDPSTSLEASQEDIAHFLKPAEEDDESEIAKEDEDEDTKDSDITGVENTINRIDLDDEPKIDDKDQESIINTFCLLFEKDDRSWADISEDGSEDLHLMRGGGDESTDEVVRGGAGASNATKKKRDLNECLERLADLIKANVKDEAYPQVEELINEAKSHIGKSEEQKAGGHGTPAKVDAKGEICIVKNVQHLKQLQTLAADLEINKNMLLVAKKTMMDEVPDTCQILLLPWIGNLAMIEAVVGNLNKETPKLEGEKITECKIQFTKREDLVTLRLTAPWSYIPEKDKQILKKKPEYAAHLLNPELKEVKTNKWETTDTLLTGYVLVDKAVLQRTLGCSGNNGIFVTRLAQDIITKPNALWISRSENETDESYFARARKEANGAQMTWRRGGGNDLGYQCSDDEIQEKSWALWGVPAFNGPGLVEEWLEQQGWKLKSKPLPPRNRNGPWKIFGTCNEKQSAYAFQADFDGKIRRLSIVPWKTSRKIHEDVQPITTGPRWFREHFVYDSVGPTQVIDATMPDSPTEDEANKSIEVKSPPKKKAKAAGLRGGQAGPEGTNLRTIELGGTGDRGWRSLAFQLAALNSGGGNLADSLMTKLPTLGKALRSQALYHLCETDKEWQASWAPDNAWDNITEGGTPAKDLKTFVSEVLHPEHRWICHYGLMAVAVIKKIHLVIWQYRGEDEDPWTKIAVISPDDTDKGKKKFPIVHLAKDKGHYMNQRKFFELLAMKNLHAHHHANMPHHRRHLQTFSRLPLLRPPATPISAKNEQNSNFSVKLHQDKTCSWHCPFCSFKTIESNSTRRSHEIRDHLGRCHPFEFKKAQQESSESQASNQLRRGLGIMKQIKPLEFVKIKKEDAGFSCPYCRLGTVHMPSNSTLRRKTLKHHLKQCKEAPKDCSIRQLRTDIMKKDKKVSLVADDQKHKQKMKEGIQRKAHARACKLGHTPIHISFLKQKKCQTIQFCTTCLQAASHSRKWGTPCKGPADLQLRIPPSLQWWKHHFKLIGKDKLRNEIGLSFSQLKMIEASLEKFEIDRKKRITDKKRRLIKGIFTKKECKARRLAGLRKRSVDIAINYGHSPLRLHAQKYWQSNACTNLVCVKCWKSSTNKLYLEAAMFWISFDW</sequence>
<comment type="caution">
    <text evidence="2">The sequence shown here is derived from an EMBL/GenBank/DDBJ whole genome shotgun (WGS) entry which is preliminary data.</text>
</comment>
<feature type="region of interest" description="Disordered" evidence="1">
    <location>
        <begin position="356"/>
        <end position="423"/>
    </location>
</feature>
<feature type="region of interest" description="Disordered" evidence="1">
    <location>
        <begin position="472"/>
        <end position="495"/>
    </location>
</feature>
<evidence type="ECO:0000313" key="5">
    <source>
        <dbReference type="Proteomes" id="UP001152797"/>
    </source>
</evidence>
<accession>A0A9P1CL00</accession>
<evidence type="ECO:0000313" key="3">
    <source>
        <dbReference type="EMBL" id="CAL1146208.1"/>
    </source>
</evidence>
<keyword evidence="5" id="KW-1185">Reference proteome</keyword>
<dbReference type="EMBL" id="CAMXCT030001765">
    <property type="protein sequence ID" value="CAL4780145.1"/>
    <property type="molecule type" value="Genomic_DNA"/>
</dbReference>
<dbReference type="EMBL" id="CAMXCT020001765">
    <property type="protein sequence ID" value="CAL1146208.1"/>
    <property type="molecule type" value="Genomic_DNA"/>
</dbReference>
<feature type="compositionally biased region" description="Basic and acidic residues" evidence="1">
    <location>
        <begin position="358"/>
        <end position="373"/>
    </location>
</feature>
<reference evidence="3" key="2">
    <citation type="submission" date="2024-04" db="EMBL/GenBank/DDBJ databases">
        <authorList>
            <person name="Chen Y."/>
            <person name="Shah S."/>
            <person name="Dougan E. K."/>
            <person name="Thang M."/>
            <person name="Chan C."/>
        </authorList>
    </citation>
    <scope>NUCLEOTIDE SEQUENCE [LARGE SCALE GENOMIC DNA]</scope>
</reference>
<reference evidence="2" key="1">
    <citation type="submission" date="2022-10" db="EMBL/GenBank/DDBJ databases">
        <authorList>
            <person name="Chen Y."/>
            <person name="Dougan E. K."/>
            <person name="Chan C."/>
            <person name="Rhodes N."/>
            <person name="Thang M."/>
        </authorList>
    </citation>
    <scope>NUCLEOTIDE SEQUENCE</scope>
</reference>
<evidence type="ECO:0000313" key="2">
    <source>
        <dbReference type="EMBL" id="CAI3992833.1"/>
    </source>
</evidence>
<feature type="compositionally biased region" description="Acidic residues" evidence="1">
    <location>
        <begin position="399"/>
        <end position="416"/>
    </location>
</feature>